<dbReference type="InterPro" id="IPR000182">
    <property type="entry name" value="GNAT_dom"/>
</dbReference>
<dbReference type="Gene3D" id="3.40.630.30">
    <property type="match status" value="1"/>
</dbReference>
<keyword evidence="2" id="KW-0808">Transferase</keyword>
<dbReference type="Proteomes" id="UP000520156">
    <property type="component" value="Unassembled WGS sequence"/>
</dbReference>
<comment type="caution">
    <text evidence="2">The sequence shown here is derived from an EMBL/GenBank/DDBJ whole genome shotgun (WGS) entry which is preliminary data.</text>
</comment>
<organism evidence="2 3">
    <name type="scientific">Novosphingobium aerophilum</name>
    <dbReference type="NCBI Taxonomy" id="2839843"/>
    <lineage>
        <taxon>Bacteria</taxon>
        <taxon>Pseudomonadati</taxon>
        <taxon>Pseudomonadota</taxon>
        <taxon>Alphaproteobacteria</taxon>
        <taxon>Sphingomonadales</taxon>
        <taxon>Sphingomonadaceae</taxon>
        <taxon>Novosphingobium</taxon>
    </lineage>
</organism>
<feature type="domain" description="N-acetyltransferase" evidence="1">
    <location>
        <begin position="5"/>
        <end position="153"/>
    </location>
</feature>
<name>A0A7X1KB09_9SPHN</name>
<sequence length="172" mass="18704">MTQAANLIPLDAVDPALIEDLLDRAFEPGRHQRTAYKVRDGMDWLPGLSFAALDGEEHLVGTIQCWPVALTDPNGRAHPLIMVGPVAVLPEQQGAGYGKALMTAALAALSPQAPLPQVMIGDPEYYGRFFGFSNAHTGGWDLPGPFEPRRLLARCDNPAILPERGMLGPWRR</sequence>
<accession>A0A7X1KB09</accession>
<dbReference type="RefSeq" id="WP_185682140.1">
    <property type="nucleotide sequence ID" value="NZ_JACLAU010000002.1"/>
</dbReference>
<dbReference type="AlphaFoldDB" id="A0A7X1KB09"/>
<dbReference type="SUPFAM" id="SSF55729">
    <property type="entry name" value="Acyl-CoA N-acyltransferases (Nat)"/>
    <property type="match status" value="1"/>
</dbReference>
<dbReference type="EMBL" id="JACLAU010000002">
    <property type="protein sequence ID" value="MBC2650734.1"/>
    <property type="molecule type" value="Genomic_DNA"/>
</dbReference>
<dbReference type="PROSITE" id="PS51186">
    <property type="entry name" value="GNAT"/>
    <property type="match status" value="1"/>
</dbReference>
<proteinExistence type="predicted"/>
<keyword evidence="3" id="KW-1185">Reference proteome</keyword>
<dbReference type="GO" id="GO:0016747">
    <property type="term" value="F:acyltransferase activity, transferring groups other than amino-acyl groups"/>
    <property type="evidence" value="ECO:0007669"/>
    <property type="project" value="InterPro"/>
</dbReference>
<protein>
    <submittedName>
        <fullName evidence="2">N-acetyltransferase</fullName>
    </submittedName>
</protein>
<dbReference type="InterPro" id="IPR016181">
    <property type="entry name" value="Acyl_CoA_acyltransferase"/>
</dbReference>
<dbReference type="Pfam" id="PF00583">
    <property type="entry name" value="Acetyltransf_1"/>
    <property type="match status" value="1"/>
</dbReference>
<gene>
    <name evidence="2" type="ORF">H7F49_03375</name>
</gene>
<evidence type="ECO:0000313" key="2">
    <source>
        <dbReference type="EMBL" id="MBC2650734.1"/>
    </source>
</evidence>
<evidence type="ECO:0000259" key="1">
    <source>
        <dbReference type="PROSITE" id="PS51186"/>
    </source>
</evidence>
<reference evidence="2 3" key="1">
    <citation type="submission" date="2020-08" db="EMBL/GenBank/DDBJ databases">
        <title>The genome sequence of Novosphingobium flavum 4Y4.</title>
        <authorList>
            <person name="Liu Y."/>
        </authorList>
    </citation>
    <scope>NUCLEOTIDE SEQUENCE [LARGE SCALE GENOMIC DNA]</scope>
    <source>
        <strain evidence="2 3">4Y4</strain>
    </source>
</reference>
<evidence type="ECO:0000313" key="3">
    <source>
        <dbReference type="Proteomes" id="UP000520156"/>
    </source>
</evidence>